<dbReference type="Pfam" id="PF05988">
    <property type="entry name" value="DUF899"/>
    <property type="match status" value="1"/>
</dbReference>
<name>A0ABS3W513_9BACL</name>
<organism evidence="1 2">
    <name type="scientific">Paenibacillus artemisiicola</name>
    <dbReference type="NCBI Taxonomy" id="1172618"/>
    <lineage>
        <taxon>Bacteria</taxon>
        <taxon>Bacillati</taxon>
        <taxon>Bacillota</taxon>
        <taxon>Bacilli</taxon>
        <taxon>Bacillales</taxon>
        <taxon>Paenibacillaceae</taxon>
        <taxon>Paenibacillus</taxon>
    </lineage>
</organism>
<evidence type="ECO:0000313" key="1">
    <source>
        <dbReference type="EMBL" id="MBO7743384.1"/>
    </source>
</evidence>
<protein>
    <submittedName>
        <fullName evidence="1">DUF899 domain-containing protein</fullName>
    </submittedName>
</protein>
<gene>
    <name evidence="1" type="ORF">I8J29_04205</name>
</gene>
<keyword evidence="2" id="KW-1185">Reference proteome</keyword>
<accession>A0ABS3W513</accession>
<comment type="caution">
    <text evidence="1">The sequence shown here is derived from an EMBL/GenBank/DDBJ whole genome shotgun (WGS) entry which is preliminary data.</text>
</comment>
<sequence length="248" mass="27964">MNPTDNKSAQPAVVDRAAWQAELDALRIREKAHTREGDAIAAARRRLPMVETDATAPLIGKEGAVTLLDAFEGRRQLIAYYHMWHAGKTAARQCEGCTFSTTHISELSYLHSRDVSYATFCQGPYEESSRYRDFMGWTVPWYSVPPGSVDRLIANRHFGILVSYLRDGDKVYETYWTTGRGNEPMATSYGLLDLTVYGRQELWEDSPEGWPRHWDAKGGQFRLDGRPTAQWSRLAAGRSDDLGTPAND</sequence>
<evidence type="ECO:0000313" key="2">
    <source>
        <dbReference type="Proteomes" id="UP000670947"/>
    </source>
</evidence>
<dbReference type="Proteomes" id="UP000670947">
    <property type="component" value="Unassembled WGS sequence"/>
</dbReference>
<dbReference type="EMBL" id="JAGGDJ010000002">
    <property type="protein sequence ID" value="MBO7743384.1"/>
    <property type="molecule type" value="Genomic_DNA"/>
</dbReference>
<dbReference type="RefSeq" id="WP_208846419.1">
    <property type="nucleotide sequence ID" value="NZ_JAGGDJ010000002.1"/>
</dbReference>
<proteinExistence type="predicted"/>
<reference evidence="1 2" key="1">
    <citation type="submission" date="2021-03" db="EMBL/GenBank/DDBJ databases">
        <title>Paenibacillus artemisicola MWE-103 whole genome sequence.</title>
        <authorList>
            <person name="Ham Y.J."/>
        </authorList>
    </citation>
    <scope>NUCLEOTIDE SEQUENCE [LARGE SCALE GENOMIC DNA]</scope>
    <source>
        <strain evidence="1 2">MWE-103</strain>
    </source>
</reference>
<dbReference type="InterPro" id="IPR010296">
    <property type="entry name" value="DUF899_thioredox"/>
</dbReference>